<dbReference type="NCBIfam" id="TIGR01891">
    <property type="entry name" value="amidohydrolases"/>
    <property type="match status" value="1"/>
</dbReference>
<evidence type="ECO:0000256" key="1">
    <source>
        <dbReference type="ARBA" id="ARBA00022801"/>
    </source>
</evidence>
<dbReference type="FunCoup" id="A0A1I2AH46">
    <property type="interactions" value="238"/>
</dbReference>
<keyword evidence="5" id="KW-1185">Reference proteome</keyword>
<dbReference type="STRING" id="385682.SAMN05444380_11165"/>
<evidence type="ECO:0000313" key="5">
    <source>
        <dbReference type="Proteomes" id="UP000181976"/>
    </source>
</evidence>
<feature type="binding site" evidence="2">
    <location>
        <position position="368"/>
    </location>
    <ligand>
        <name>Mn(2+)</name>
        <dbReference type="ChEBI" id="CHEBI:29035"/>
        <label>2</label>
    </ligand>
</feature>
<dbReference type="EMBL" id="FONA01000011">
    <property type="protein sequence ID" value="SFE43301.1"/>
    <property type="molecule type" value="Genomic_DNA"/>
</dbReference>
<dbReference type="PANTHER" id="PTHR11014">
    <property type="entry name" value="PEPTIDASE M20 FAMILY MEMBER"/>
    <property type="match status" value="1"/>
</dbReference>
<keyword evidence="2" id="KW-0464">Manganese</keyword>
<evidence type="ECO:0000313" key="4">
    <source>
        <dbReference type="EMBL" id="SFE43301.1"/>
    </source>
</evidence>
<dbReference type="PANTHER" id="PTHR11014:SF63">
    <property type="entry name" value="METALLOPEPTIDASE, PUTATIVE (AFU_ORTHOLOGUE AFUA_6G09600)-RELATED"/>
    <property type="match status" value="1"/>
</dbReference>
<proteinExistence type="predicted"/>
<dbReference type="GO" id="GO:0046872">
    <property type="term" value="F:metal ion binding"/>
    <property type="evidence" value="ECO:0007669"/>
    <property type="project" value="UniProtKB-KW"/>
</dbReference>
<dbReference type="AlphaFoldDB" id="A0A1I2AH46"/>
<dbReference type="SUPFAM" id="SSF53187">
    <property type="entry name" value="Zn-dependent exopeptidases"/>
    <property type="match status" value="1"/>
</dbReference>
<dbReference type="GO" id="GO:0019877">
    <property type="term" value="P:diaminopimelate biosynthetic process"/>
    <property type="evidence" value="ECO:0007669"/>
    <property type="project" value="UniProtKB-ARBA"/>
</dbReference>
<gene>
    <name evidence="4" type="ORF">SAMN05444380_11165</name>
</gene>
<dbReference type="Pfam" id="PF01546">
    <property type="entry name" value="Peptidase_M20"/>
    <property type="match status" value="1"/>
</dbReference>
<protein>
    <submittedName>
        <fullName evidence="4">Amidohydrolase</fullName>
    </submittedName>
</protein>
<evidence type="ECO:0000259" key="3">
    <source>
        <dbReference type="Pfam" id="PF07687"/>
    </source>
</evidence>
<feature type="binding site" evidence="2">
    <location>
        <position position="109"/>
    </location>
    <ligand>
        <name>Mn(2+)</name>
        <dbReference type="ChEBI" id="CHEBI:29035"/>
        <label>2</label>
    </ligand>
</feature>
<comment type="cofactor">
    <cofactor evidence="2">
        <name>Mn(2+)</name>
        <dbReference type="ChEBI" id="CHEBI:29035"/>
    </cofactor>
    <text evidence="2">The Mn(2+) ion enhances activity.</text>
</comment>
<sequence length="405" mass="44317">MMETLKQLINKLTKVQLDSIIADRRHIHQNPELSFNEHNTSDYVASRLQQAGIPFRRGVAGTGIIATLQGKNPGRTIALRADMDALPIQEETNLPFASVNKGIMHACGHDAHTAVLIGVANILNQLRDQWNGTILFIFQPGEEKFPGGASLLLKEGALDNPKPDLVIGQHVLPEMAAGKVGFKPGMYMASGDEVYLTVSGKGGHAALPHTLNDNILIASHIIVALQQIVSRMVPTTIPTVLSFGRIEGLGATNIIPEKVEIAGTLRTLDEEWRGLIKKRIKEIAEGTAAAMGAHCHVDIKDGYPVVYNNPDATKKAIAWAKNFLGENRVEEMGVRMTAEDFGYYTQQFPSVFYRFGVAQEQGTTCALHTPHFNLNEKALETATSVLAWLAVNFLQSDQDQFHALD</sequence>
<dbReference type="Gene3D" id="3.30.70.360">
    <property type="match status" value="1"/>
</dbReference>
<feature type="domain" description="Peptidase M20 dimerisation" evidence="3">
    <location>
        <begin position="195"/>
        <end position="287"/>
    </location>
</feature>
<dbReference type="InterPro" id="IPR002933">
    <property type="entry name" value="Peptidase_M20"/>
</dbReference>
<reference evidence="4 5" key="1">
    <citation type="submission" date="2016-10" db="EMBL/GenBank/DDBJ databases">
        <authorList>
            <person name="de Groot N.N."/>
        </authorList>
    </citation>
    <scope>NUCLEOTIDE SEQUENCE [LARGE SCALE GENOMIC DNA]</scope>
    <source>
        <strain evidence="4 5">DSM 19012</strain>
    </source>
</reference>
<dbReference type="InParanoid" id="A0A1I2AH46"/>
<dbReference type="eggNOG" id="COG1473">
    <property type="taxonomic scope" value="Bacteria"/>
</dbReference>
<organism evidence="4 5">
    <name type="scientific">Thermophagus xiamenensis</name>
    <dbReference type="NCBI Taxonomy" id="385682"/>
    <lineage>
        <taxon>Bacteria</taxon>
        <taxon>Pseudomonadati</taxon>
        <taxon>Bacteroidota</taxon>
        <taxon>Bacteroidia</taxon>
        <taxon>Marinilabiliales</taxon>
        <taxon>Marinilabiliaceae</taxon>
        <taxon>Thermophagus</taxon>
    </lineage>
</organism>
<dbReference type="Proteomes" id="UP000181976">
    <property type="component" value="Unassembled WGS sequence"/>
</dbReference>
<dbReference type="FunFam" id="3.30.70.360:FF:000001">
    <property type="entry name" value="N-acetyldiaminopimelate deacetylase"/>
    <property type="match status" value="1"/>
</dbReference>
<dbReference type="PIRSF" id="PIRSF005962">
    <property type="entry name" value="Pept_M20D_amidohydro"/>
    <property type="match status" value="1"/>
</dbReference>
<feature type="binding site" evidence="2">
    <location>
        <position position="107"/>
    </location>
    <ligand>
        <name>Mn(2+)</name>
        <dbReference type="ChEBI" id="CHEBI:29035"/>
        <label>2</label>
    </ligand>
</feature>
<keyword evidence="2" id="KW-0479">Metal-binding</keyword>
<dbReference type="SUPFAM" id="SSF55031">
    <property type="entry name" value="Bacterial exopeptidase dimerisation domain"/>
    <property type="match status" value="1"/>
</dbReference>
<feature type="binding site" evidence="2">
    <location>
        <position position="170"/>
    </location>
    <ligand>
        <name>Mn(2+)</name>
        <dbReference type="ChEBI" id="CHEBI:29035"/>
        <label>2</label>
    </ligand>
</feature>
<dbReference type="GO" id="GO:0050118">
    <property type="term" value="F:N-acetyldiaminopimelate deacetylase activity"/>
    <property type="evidence" value="ECO:0007669"/>
    <property type="project" value="UniProtKB-ARBA"/>
</dbReference>
<keyword evidence="1 4" id="KW-0378">Hydrolase</keyword>
<feature type="binding site" evidence="2">
    <location>
        <position position="143"/>
    </location>
    <ligand>
        <name>Mn(2+)</name>
        <dbReference type="ChEBI" id="CHEBI:29035"/>
        <label>2</label>
    </ligand>
</feature>
<dbReference type="Gene3D" id="3.40.630.10">
    <property type="entry name" value="Zn peptidases"/>
    <property type="match status" value="1"/>
</dbReference>
<evidence type="ECO:0000256" key="2">
    <source>
        <dbReference type="PIRSR" id="PIRSR005962-1"/>
    </source>
</evidence>
<dbReference type="CDD" id="cd03886">
    <property type="entry name" value="M20_Acy1"/>
    <property type="match status" value="1"/>
</dbReference>
<dbReference type="Pfam" id="PF07687">
    <property type="entry name" value="M20_dimer"/>
    <property type="match status" value="1"/>
</dbReference>
<dbReference type="InterPro" id="IPR017439">
    <property type="entry name" value="Amidohydrolase"/>
</dbReference>
<dbReference type="InterPro" id="IPR011650">
    <property type="entry name" value="Peptidase_M20_dimer"/>
</dbReference>
<name>A0A1I2AH46_9BACT</name>
<dbReference type="InterPro" id="IPR036264">
    <property type="entry name" value="Bact_exopeptidase_dim_dom"/>
</dbReference>
<accession>A0A1I2AH46</accession>